<evidence type="ECO:0000313" key="2">
    <source>
        <dbReference type="EMBL" id="CAK8993933.1"/>
    </source>
</evidence>
<dbReference type="Pfam" id="PF05768">
    <property type="entry name" value="Glrx-like"/>
    <property type="match status" value="1"/>
</dbReference>
<comment type="caution">
    <text evidence="2">The sequence shown here is derived from an EMBL/GenBank/DDBJ whole genome shotgun (WGS) entry which is preliminary data.</text>
</comment>
<comment type="similarity">
    <text evidence="1">Belongs to the glutaredoxin family.</text>
</comment>
<name>A0ABP0HW55_9DINO</name>
<accession>A0ABP0HW55</accession>
<dbReference type="Proteomes" id="UP001642464">
    <property type="component" value="Unassembled WGS sequence"/>
</dbReference>
<evidence type="ECO:0000313" key="3">
    <source>
        <dbReference type="Proteomes" id="UP001642464"/>
    </source>
</evidence>
<gene>
    <name evidence="2" type="ORF">SCF082_LOCUS3718</name>
</gene>
<dbReference type="EMBL" id="CAXAMM010001903">
    <property type="protein sequence ID" value="CAK8993933.1"/>
    <property type="molecule type" value="Genomic_DNA"/>
</dbReference>
<dbReference type="InterPro" id="IPR008554">
    <property type="entry name" value="Glutaredoxin-like"/>
</dbReference>
<keyword evidence="1" id="KW-0249">Electron transport</keyword>
<dbReference type="Gene3D" id="3.40.30.10">
    <property type="entry name" value="Glutaredoxin"/>
    <property type="match status" value="1"/>
</dbReference>
<keyword evidence="1" id="KW-0813">Transport</keyword>
<evidence type="ECO:0000256" key="1">
    <source>
        <dbReference type="RuleBase" id="RU363082"/>
    </source>
</evidence>
<protein>
    <recommendedName>
        <fullName evidence="1">Glutaredoxin-like protein</fullName>
    </recommendedName>
</protein>
<sequence length="119" mass="13189">MRGDSLYQAWLHSLRQGVPPGGALAKLKETSQPFELSTVNIEAPGNEQWNARYWCDIPVFHLNGQFWAKHFLEPEDVEASLAAAVEGTFAQRDGEPDSRQAAASDCCGDDCECDDCRSR</sequence>
<reference evidence="2 3" key="1">
    <citation type="submission" date="2024-02" db="EMBL/GenBank/DDBJ databases">
        <authorList>
            <person name="Chen Y."/>
            <person name="Shah S."/>
            <person name="Dougan E. K."/>
            <person name="Thang M."/>
            <person name="Chan C."/>
        </authorList>
    </citation>
    <scope>NUCLEOTIDE SEQUENCE [LARGE SCALE GENOMIC DNA]</scope>
</reference>
<keyword evidence="3" id="KW-1185">Reference proteome</keyword>
<organism evidence="2 3">
    <name type="scientific">Durusdinium trenchii</name>
    <dbReference type="NCBI Taxonomy" id="1381693"/>
    <lineage>
        <taxon>Eukaryota</taxon>
        <taxon>Sar</taxon>
        <taxon>Alveolata</taxon>
        <taxon>Dinophyceae</taxon>
        <taxon>Suessiales</taxon>
        <taxon>Symbiodiniaceae</taxon>
        <taxon>Durusdinium</taxon>
    </lineage>
</organism>
<proteinExistence type="inferred from homology"/>